<keyword evidence="7" id="KW-1185">Reference proteome</keyword>
<feature type="transmembrane region" description="Helical" evidence="5">
    <location>
        <begin position="24"/>
        <end position="44"/>
    </location>
</feature>
<evidence type="ECO:0000256" key="3">
    <source>
        <dbReference type="ARBA" id="ARBA00022989"/>
    </source>
</evidence>
<feature type="non-terminal residue" evidence="6">
    <location>
        <position position="1"/>
    </location>
</feature>
<dbReference type="AlphaFoldDB" id="A0A0T6B887"/>
<gene>
    <name evidence="6" type="ORF">AMK59_3372</name>
</gene>
<proteinExistence type="predicted"/>
<protein>
    <submittedName>
        <fullName evidence="6">Membrane transporter</fullName>
    </submittedName>
</protein>
<dbReference type="PANTHER" id="PTHR24064">
    <property type="entry name" value="SOLUTE CARRIER FAMILY 22 MEMBER"/>
    <property type="match status" value="1"/>
</dbReference>
<evidence type="ECO:0000256" key="2">
    <source>
        <dbReference type="ARBA" id="ARBA00022692"/>
    </source>
</evidence>
<evidence type="ECO:0000256" key="1">
    <source>
        <dbReference type="ARBA" id="ARBA00004141"/>
    </source>
</evidence>
<keyword evidence="2 5" id="KW-0812">Transmembrane</keyword>
<evidence type="ECO:0000256" key="5">
    <source>
        <dbReference type="SAM" id="Phobius"/>
    </source>
</evidence>
<feature type="transmembrane region" description="Helical" evidence="5">
    <location>
        <begin position="81"/>
        <end position="104"/>
    </location>
</feature>
<keyword evidence="3 5" id="KW-1133">Transmembrane helix</keyword>
<keyword evidence="4 5" id="KW-0472">Membrane</keyword>
<reference evidence="6 7" key="1">
    <citation type="submission" date="2015-09" db="EMBL/GenBank/DDBJ databases">
        <title>Draft genome of the scarab beetle Oryctes borbonicus.</title>
        <authorList>
            <person name="Meyer J.M."/>
            <person name="Markov G.V."/>
            <person name="Baskaran P."/>
            <person name="Herrmann M."/>
            <person name="Sommer R.J."/>
            <person name="Roedelsperger C."/>
        </authorList>
    </citation>
    <scope>NUCLEOTIDE SEQUENCE [LARGE SCALE GENOMIC DNA]</scope>
    <source>
        <strain evidence="6">OB123</strain>
        <tissue evidence="6">Whole animal</tissue>
    </source>
</reference>
<comment type="subcellular location">
    <subcellularLocation>
        <location evidence="1">Membrane</location>
        <topology evidence="1">Multi-pass membrane protein</topology>
    </subcellularLocation>
</comment>
<sequence length="129" mass="14211">SYILSGIACLSFIFISDDNGKLRLLLFLLGKFFATISYTVLYLYTTEMFPTNVRHSLLATCSMFGRFGSMVAPQIPLLVKVWASLPLLLFSVMACSSGLLCLLFPETNNVELPDTIEEAEALGKKKGTT</sequence>
<dbReference type="SUPFAM" id="SSF103473">
    <property type="entry name" value="MFS general substrate transporter"/>
    <property type="match status" value="1"/>
</dbReference>
<evidence type="ECO:0000313" key="7">
    <source>
        <dbReference type="Proteomes" id="UP000051574"/>
    </source>
</evidence>
<dbReference type="EMBL" id="LJIG01009268">
    <property type="protein sequence ID" value="KRT83419.1"/>
    <property type="molecule type" value="Genomic_DNA"/>
</dbReference>
<comment type="caution">
    <text evidence="6">The sequence shown here is derived from an EMBL/GenBank/DDBJ whole genome shotgun (WGS) entry which is preliminary data.</text>
</comment>
<name>A0A0T6B887_9SCAR</name>
<dbReference type="Proteomes" id="UP000051574">
    <property type="component" value="Unassembled WGS sequence"/>
</dbReference>
<evidence type="ECO:0000313" key="6">
    <source>
        <dbReference type="EMBL" id="KRT83419.1"/>
    </source>
</evidence>
<dbReference type="Gene3D" id="1.20.1250.20">
    <property type="entry name" value="MFS general substrate transporter like domains"/>
    <property type="match status" value="1"/>
</dbReference>
<evidence type="ECO:0000256" key="4">
    <source>
        <dbReference type="ARBA" id="ARBA00023136"/>
    </source>
</evidence>
<accession>A0A0T6B887</accession>
<feature type="transmembrane region" description="Helical" evidence="5">
    <location>
        <begin position="56"/>
        <end position="75"/>
    </location>
</feature>
<organism evidence="6 7">
    <name type="scientific">Oryctes borbonicus</name>
    <dbReference type="NCBI Taxonomy" id="1629725"/>
    <lineage>
        <taxon>Eukaryota</taxon>
        <taxon>Metazoa</taxon>
        <taxon>Ecdysozoa</taxon>
        <taxon>Arthropoda</taxon>
        <taxon>Hexapoda</taxon>
        <taxon>Insecta</taxon>
        <taxon>Pterygota</taxon>
        <taxon>Neoptera</taxon>
        <taxon>Endopterygota</taxon>
        <taxon>Coleoptera</taxon>
        <taxon>Polyphaga</taxon>
        <taxon>Scarabaeiformia</taxon>
        <taxon>Scarabaeidae</taxon>
        <taxon>Dynastinae</taxon>
        <taxon>Oryctes</taxon>
    </lineage>
</organism>
<dbReference type="GO" id="GO:0016020">
    <property type="term" value="C:membrane"/>
    <property type="evidence" value="ECO:0007669"/>
    <property type="project" value="UniProtKB-SubCell"/>
</dbReference>
<dbReference type="InterPro" id="IPR036259">
    <property type="entry name" value="MFS_trans_sf"/>
</dbReference>
<dbReference type="OrthoDB" id="3936150at2759"/>